<name>A0A4Q7ZI13_9ACTN</name>
<accession>A0A4Q7ZI13</accession>
<keyword evidence="11" id="KW-0282">Flagellum</keyword>
<dbReference type="AlphaFoldDB" id="A0A4Q7ZI13"/>
<dbReference type="Pfam" id="PF03748">
    <property type="entry name" value="FliL"/>
    <property type="match status" value="1"/>
</dbReference>
<dbReference type="Proteomes" id="UP000292564">
    <property type="component" value="Unassembled WGS sequence"/>
</dbReference>
<keyword evidence="11" id="KW-0969">Cilium</keyword>
<comment type="similarity">
    <text evidence="3 10">Belongs to the FliL family.</text>
</comment>
<keyword evidence="6" id="KW-0812">Transmembrane</keyword>
<evidence type="ECO:0000256" key="7">
    <source>
        <dbReference type="ARBA" id="ARBA00022779"/>
    </source>
</evidence>
<evidence type="ECO:0000256" key="8">
    <source>
        <dbReference type="ARBA" id="ARBA00022989"/>
    </source>
</evidence>
<keyword evidence="9 10" id="KW-0472">Membrane</keyword>
<dbReference type="PANTHER" id="PTHR35091">
    <property type="entry name" value="FLAGELLAR PROTEIN FLIL"/>
    <property type="match status" value="1"/>
</dbReference>
<keyword evidence="11" id="KW-0966">Cell projection</keyword>
<dbReference type="PANTHER" id="PTHR35091:SF2">
    <property type="entry name" value="FLAGELLAR PROTEIN FLIL"/>
    <property type="match status" value="1"/>
</dbReference>
<evidence type="ECO:0000256" key="6">
    <source>
        <dbReference type="ARBA" id="ARBA00022692"/>
    </source>
</evidence>
<dbReference type="GO" id="GO:0071978">
    <property type="term" value="P:bacterial-type flagellum-dependent swarming motility"/>
    <property type="evidence" value="ECO:0007669"/>
    <property type="project" value="TreeGrafter"/>
</dbReference>
<evidence type="ECO:0000313" key="12">
    <source>
        <dbReference type="Proteomes" id="UP000292564"/>
    </source>
</evidence>
<evidence type="ECO:0000256" key="10">
    <source>
        <dbReference type="RuleBase" id="RU364125"/>
    </source>
</evidence>
<dbReference type="GO" id="GO:0009425">
    <property type="term" value="C:bacterial-type flagellum basal body"/>
    <property type="evidence" value="ECO:0007669"/>
    <property type="project" value="InterPro"/>
</dbReference>
<evidence type="ECO:0000256" key="4">
    <source>
        <dbReference type="ARBA" id="ARBA00022475"/>
    </source>
</evidence>
<proteinExistence type="inferred from homology"/>
<keyword evidence="8" id="KW-1133">Transmembrane helix</keyword>
<dbReference type="GO" id="GO:0005886">
    <property type="term" value="C:plasma membrane"/>
    <property type="evidence" value="ECO:0007669"/>
    <property type="project" value="UniProtKB-SubCell"/>
</dbReference>
<keyword evidence="7 10" id="KW-0283">Flagellar rotation</keyword>
<comment type="caution">
    <text evidence="11">The sequence shown here is derived from an EMBL/GenBank/DDBJ whole genome shotgun (WGS) entry which is preliminary data.</text>
</comment>
<evidence type="ECO:0000256" key="1">
    <source>
        <dbReference type="ARBA" id="ARBA00002254"/>
    </source>
</evidence>
<comment type="function">
    <text evidence="1 10">Controls the rotational direction of flagella during chemotaxis.</text>
</comment>
<dbReference type="EMBL" id="SHKY01000001">
    <property type="protein sequence ID" value="RZU50467.1"/>
    <property type="molecule type" value="Genomic_DNA"/>
</dbReference>
<organism evidence="11 12">
    <name type="scientific">Krasilnikovia cinnamomea</name>
    <dbReference type="NCBI Taxonomy" id="349313"/>
    <lineage>
        <taxon>Bacteria</taxon>
        <taxon>Bacillati</taxon>
        <taxon>Actinomycetota</taxon>
        <taxon>Actinomycetes</taxon>
        <taxon>Micromonosporales</taxon>
        <taxon>Micromonosporaceae</taxon>
        <taxon>Krasilnikovia</taxon>
    </lineage>
</organism>
<dbReference type="InterPro" id="IPR005503">
    <property type="entry name" value="FliL"/>
</dbReference>
<dbReference type="OrthoDB" id="3537056at2"/>
<evidence type="ECO:0000313" key="11">
    <source>
        <dbReference type="EMBL" id="RZU50467.1"/>
    </source>
</evidence>
<evidence type="ECO:0000256" key="3">
    <source>
        <dbReference type="ARBA" id="ARBA00008281"/>
    </source>
</evidence>
<keyword evidence="5 10" id="KW-0145">Chemotaxis</keyword>
<evidence type="ECO:0000256" key="2">
    <source>
        <dbReference type="ARBA" id="ARBA00004162"/>
    </source>
</evidence>
<gene>
    <name evidence="11" type="ORF">EV385_2239</name>
</gene>
<keyword evidence="12" id="KW-1185">Reference proteome</keyword>
<sequence length="149" mass="16121">MSEKDSAAPKKKGKLLLFLLGPVILLGGGGAGGYMLFASQKAEATPKAPEKGVVVTLEDPLTINLSAGHYLKLGFAMQMTADAGEEEIDTAEARDLAIDQYTGLDIAVLENEKGRAKAKQDLLAKLDQAYRKDKKQLVMDIYFTQFVTQ</sequence>
<evidence type="ECO:0000256" key="9">
    <source>
        <dbReference type="ARBA" id="ARBA00023136"/>
    </source>
</evidence>
<comment type="subcellular location">
    <subcellularLocation>
        <location evidence="2">Cell membrane</location>
        <topology evidence="2">Single-pass membrane protein</topology>
    </subcellularLocation>
</comment>
<keyword evidence="4 10" id="KW-1003">Cell membrane</keyword>
<reference evidence="11 12" key="1">
    <citation type="submission" date="2019-02" db="EMBL/GenBank/DDBJ databases">
        <title>Sequencing the genomes of 1000 actinobacteria strains.</title>
        <authorList>
            <person name="Klenk H.-P."/>
        </authorList>
    </citation>
    <scope>NUCLEOTIDE SEQUENCE [LARGE SCALE GENOMIC DNA]</scope>
    <source>
        <strain evidence="11 12">DSM 45162</strain>
    </source>
</reference>
<protein>
    <recommendedName>
        <fullName evidence="10">Flagellar protein FliL</fullName>
    </recommendedName>
</protein>
<dbReference type="RefSeq" id="WP_130509393.1">
    <property type="nucleotide sequence ID" value="NZ_SHKY01000001.1"/>
</dbReference>
<evidence type="ECO:0000256" key="5">
    <source>
        <dbReference type="ARBA" id="ARBA00022500"/>
    </source>
</evidence>
<dbReference type="GO" id="GO:0006935">
    <property type="term" value="P:chemotaxis"/>
    <property type="evidence" value="ECO:0007669"/>
    <property type="project" value="UniProtKB-KW"/>
</dbReference>